<evidence type="ECO:0000256" key="1">
    <source>
        <dbReference type="SAM" id="MobiDB-lite"/>
    </source>
</evidence>
<evidence type="ECO:0000313" key="2">
    <source>
        <dbReference type="EMBL" id="MQM13183.1"/>
    </source>
</evidence>
<dbReference type="EMBL" id="NMUH01005597">
    <property type="protein sequence ID" value="MQM13183.1"/>
    <property type="molecule type" value="Genomic_DNA"/>
</dbReference>
<dbReference type="AlphaFoldDB" id="A0A843WNX0"/>
<name>A0A843WNX0_COLES</name>
<dbReference type="Proteomes" id="UP000652761">
    <property type="component" value="Unassembled WGS sequence"/>
</dbReference>
<sequence>PPPANGPKPRKGYQTTVRVNTKEHTTIYTYITIYIAKFPQKLKRSTRAWGIPRGTTEENKQLTKLHNTTLLGLLLRSWRLASTPRPLTATATLNVHRYCRQDHAVNDHIAGRQQVLTLHRYDAVRNWTSDERRPPRSHLWGTNPALHLLKLRIHTMHSTQPNSHWPYNGRHNHNTHDPHRSEKHATLQSPSWEEM</sequence>
<comment type="caution">
    <text evidence="2">The sequence shown here is derived from an EMBL/GenBank/DDBJ whole genome shotgun (WGS) entry which is preliminary data.</text>
</comment>
<reference evidence="2" key="1">
    <citation type="submission" date="2017-07" db="EMBL/GenBank/DDBJ databases">
        <title>Taro Niue Genome Assembly and Annotation.</title>
        <authorList>
            <person name="Atibalentja N."/>
            <person name="Keating K."/>
            <person name="Fields C.J."/>
        </authorList>
    </citation>
    <scope>NUCLEOTIDE SEQUENCE</scope>
    <source>
        <strain evidence="2">Niue_2</strain>
        <tissue evidence="2">Leaf</tissue>
    </source>
</reference>
<protein>
    <submittedName>
        <fullName evidence="2">Uncharacterized protein</fullName>
    </submittedName>
</protein>
<proteinExistence type="predicted"/>
<gene>
    <name evidence="2" type="ORF">Taro_046107</name>
</gene>
<organism evidence="2 3">
    <name type="scientific">Colocasia esculenta</name>
    <name type="common">Wild taro</name>
    <name type="synonym">Arum esculentum</name>
    <dbReference type="NCBI Taxonomy" id="4460"/>
    <lineage>
        <taxon>Eukaryota</taxon>
        <taxon>Viridiplantae</taxon>
        <taxon>Streptophyta</taxon>
        <taxon>Embryophyta</taxon>
        <taxon>Tracheophyta</taxon>
        <taxon>Spermatophyta</taxon>
        <taxon>Magnoliopsida</taxon>
        <taxon>Liliopsida</taxon>
        <taxon>Araceae</taxon>
        <taxon>Aroideae</taxon>
        <taxon>Colocasieae</taxon>
        <taxon>Colocasia</taxon>
    </lineage>
</organism>
<feature type="non-terminal residue" evidence="2">
    <location>
        <position position="195"/>
    </location>
</feature>
<feature type="compositionally biased region" description="Basic and acidic residues" evidence="1">
    <location>
        <begin position="174"/>
        <end position="185"/>
    </location>
</feature>
<keyword evidence="3" id="KW-1185">Reference proteome</keyword>
<accession>A0A843WNX0</accession>
<feature type="non-terminal residue" evidence="2">
    <location>
        <position position="1"/>
    </location>
</feature>
<feature type="region of interest" description="Disordered" evidence="1">
    <location>
        <begin position="159"/>
        <end position="195"/>
    </location>
</feature>
<evidence type="ECO:0000313" key="3">
    <source>
        <dbReference type="Proteomes" id="UP000652761"/>
    </source>
</evidence>
<feature type="compositionally biased region" description="Polar residues" evidence="1">
    <location>
        <begin position="186"/>
        <end position="195"/>
    </location>
</feature>